<keyword evidence="1 2" id="KW-0378">Hydrolase</keyword>
<protein>
    <submittedName>
        <fullName evidence="2">Haloacid dehalogenase-like hydrolase</fullName>
    </submittedName>
</protein>
<dbReference type="PANTHER" id="PTHR43316:SF8">
    <property type="entry name" value="HAD FAMILY HYDROLASE"/>
    <property type="match status" value="1"/>
</dbReference>
<dbReference type="GO" id="GO:0016787">
    <property type="term" value="F:hydrolase activity"/>
    <property type="evidence" value="ECO:0007669"/>
    <property type="project" value="UniProtKB-KW"/>
</dbReference>
<dbReference type="InterPro" id="IPR051540">
    <property type="entry name" value="S-2-haloacid_dehalogenase"/>
</dbReference>
<proteinExistence type="predicted"/>
<sequence>MTGNLQTIGFDADDTLWHNERFFVLTQERFTDLLRDHANRDHLSERLFAAERRNIGHYGFGVKGFVLSMIETAIEVTEGRVPAPVIAELIAAGRDMLAHPIELLPHARAAVEAAADRHRVVLITKGDLLHQERKLAQSGLGELFHAVEIVSDKTPLTYGRIFGAFPGGAEAAMMIGNSMKSDVVPAIEVGAWGVHVPQDLAWALEHAETPDAPRFRELADLGDLPGLIADIG</sequence>
<evidence type="ECO:0000256" key="1">
    <source>
        <dbReference type="ARBA" id="ARBA00022801"/>
    </source>
</evidence>
<dbReference type="SUPFAM" id="SSF56784">
    <property type="entry name" value="HAD-like"/>
    <property type="match status" value="1"/>
</dbReference>
<dbReference type="SFLD" id="SFLDS00003">
    <property type="entry name" value="Haloacid_Dehalogenase"/>
    <property type="match status" value="1"/>
</dbReference>
<dbReference type="InterPro" id="IPR023214">
    <property type="entry name" value="HAD_sf"/>
</dbReference>
<gene>
    <name evidence="2" type="ORF">MAA8898_00090</name>
</gene>
<accession>A0A238JQ12</accession>
<dbReference type="Gene3D" id="1.10.150.240">
    <property type="entry name" value="Putative phosphatase, domain 2"/>
    <property type="match status" value="1"/>
</dbReference>
<dbReference type="InterPro" id="IPR023198">
    <property type="entry name" value="PGP-like_dom2"/>
</dbReference>
<evidence type="ECO:0000313" key="2">
    <source>
        <dbReference type="EMBL" id="SMX31942.1"/>
    </source>
</evidence>
<reference evidence="2 3" key="1">
    <citation type="submission" date="2017-05" db="EMBL/GenBank/DDBJ databases">
        <authorList>
            <person name="Song R."/>
            <person name="Chenine A.L."/>
            <person name="Ruprecht R.M."/>
        </authorList>
    </citation>
    <scope>NUCLEOTIDE SEQUENCE [LARGE SCALE GENOMIC DNA]</scope>
    <source>
        <strain evidence="2 3">CECT 8898</strain>
    </source>
</reference>
<keyword evidence="3" id="KW-1185">Reference proteome</keyword>
<evidence type="ECO:0000313" key="3">
    <source>
        <dbReference type="Proteomes" id="UP000207598"/>
    </source>
</evidence>
<dbReference type="SFLD" id="SFLDG01129">
    <property type="entry name" value="C1.5:_HAD__Beta-PGM__Phosphata"/>
    <property type="match status" value="1"/>
</dbReference>
<dbReference type="PANTHER" id="PTHR43316">
    <property type="entry name" value="HYDROLASE, HALOACID DELAHOGENASE-RELATED"/>
    <property type="match status" value="1"/>
</dbReference>
<dbReference type="Gene3D" id="3.40.50.1000">
    <property type="entry name" value="HAD superfamily/HAD-like"/>
    <property type="match status" value="1"/>
</dbReference>
<dbReference type="Proteomes" id="UP000207598">
    <property type="component" value="Unassembled WGS sequence"/>
</dbReference>
<dbReference type="Pfam" id="PF00702">
    <property type="entry name" value="Hydrolase"/>
    <property type="match status" value="1"/>
</dbReference>
<dbReference type="InterPro" id="IPR036412">
    <property type="entry name" value="HAD-like_sf"/>
</dbReference>
<dbReference type="EMBL" id="FXYF01000001">
    <property type="protein sequence ID" value="SMX31942.1"/>
    <property type="molecule type" value="Genomic_DNA"/>
</dbReference>
<dbReference type="AlphaFoldDB" id="A0A238JQ12"/>
<organism evidence="2 3">
    <name type="scientific">Maliponia aquimaris</name>
    <dbReference type="NCBI Taxonomy" id="1673631"/>
    <lineage>
        <taxon>Bacteria</taxon>
        <taxon>Pseudomonadati</taxon>
        <taxon>Pseudomonadota</taxon>
        <taxon>Alphaproteobacteria</taxon>
        <taxon>Rhodobacterales</taxon>
        <taxon>Paracoccaceae</taxon>
        <taxon>Maliponia</taxon>
    </lineage>
</organism>
<dbReference type="RefSeq" id="WP_094019001.1">
    <property type="nucleotide sequence ID" value="NZ_FXYF01000001.1"/>
</dbReference>
<dbReference type="OrthoDB" id="6101375at2"/>
<name>A0A238JQ12_9RHOB</name>